<comment type="caution">
    <text evidence="1">The sequence shown here is derived from an EMBL/GenBank/DDBJ whole genome shotgun (WGS) entry which is preliminary data.</text>
</comment>
<accession>A0A369JVY7</accession>
<organism evidence="1 2">
    <name type="scientific">Hypsizygus marmoreus</name>
    <name type="common">White beech mushroom</name>
    <name type="synonym">Agaricus marmoreus</name>
    <dbReference type="NCBI Taxonomy" id="39966"/>
    <lineage>
        <taxon>Eukaryota</taxon>
        <taxon>Fungi</taxon>
        <taxon>Dikarya</taxon>
        <taxon>Basidiomycota</taxon>
        <taxon>Agaricomycotina</taxon>
        <taxon>Agaricomycetes</taxon>
        <taxon>Agaricomycetidae</taxon>
        <taxon>Agaricales</taxon>
        <taxon>Tricholomatineae</taxon>
        <taxon>Lyophyllaceae</taxon>
        <taxon>Hypsizygus</taxon>
    </lineage>
</organism>
<gene>
    <name evidence="1" type="ORF">Hypma_008309</name>
</gene>
<dbReference type="EMBL" id="LUEZ02000043">
    <property type="protein sequence ID" value="RDB24545.1"/>
    <property type="molecule type" value="Genomic_DNA"/>
</dbReference>
<protein>
    <submittedName>
        <fullName evidence="1">Uncharacterized protein</fullName>
    </submittedName>
</protein>
<proteinExistence type="predicted"/>
<sequence length="114" mass="13200">MSSGFIFTLFPNTVAGLLTLLRRVLMYPDHSLNRTVIRLRSWPPGRSSFLVHPRSFISLCFLYLRSTYKQRRDARLDSLEYSEQQHLRLGMKFKASWVSSGSMSTPVLLVQYVA</sequence>
<dbReference type="Proteomes" id="UP000076154">
    <property type="component" value="Unassembled WGS sequence"/>
</dbReference>
<keyword evidence="2" id="KW-1185">Reference proteome</keyword>
<evidence type="ECO:0000313" key="2">
    <source>
        <dbReference type="Proteomes" id="UP000076154"/>
    </source>
</evidence>
<evidence type="ECO:0000313" key="1">
    <source>
        <dbReference type="EMBL" id="RDB24545.1"/>
    </source>
</evidence>
<dbReference type="AlphaFoldDB" id="A0A369JVY7"/>
<name>A0A369JVY7_HYPMA</name>
<reference evidence="1" key="1">
    <citation type="submission" date="2018-04" db="EMBL/GenBank/DDBJ databases">
        <title>Whole genome sequencing of Hypsizygus marmoreus.</title>
        <authorList>
            <person name="Choi I.-G."/>
            <person name="Min B."/>
            <person name="Kim J.-G."/>
            <person name="Kim S."/>
            <person name="Oh Y.-L."/>
            <person name="Kong W.-S."/>
            <person name="Park H."/>
            <person name="Jeong J."/>
            <person name="Song E.-S."/>
        </authorList>
    </citation>
    <scope>NUCLEOTIDE SEQUENCE [LARGE SCALE GENOMIC DNA]</scope>
    <source>
        <strain evidence="1">51987-8</strain>
    </source>
</reference>
<dbReference type="InParanoid" id="A0A369JVY7"/>